<comment type="caution">
    <text evidence="1">The sequence shown here is derived from an EMBL/GenBank/DDBJ whole genome shotgun (WGS) entry which is preliminary data.</text>
</comment>
<protein>
    <recommendedName>
        <fullName evidence="3">SpoVT-AbrB domain-containing protein</fullName>
    </recommendedName>
</protein>
<proteinExistence type="predicted"/>
<dbReference type="RefSeq" id="WP_057892594.1">
    <property type="nucleotide sequence ID" value="NZ_AZFV01000022.1"/>
</dbReference>
<dbReference type="AlphaFoldDB" id="A0A0R1WKD8"/>
<keyword evidence="2" id="KW-1185">Reference proteome</keyword>
<dbReference type="Proteomes" id="UP000051302">
    <property type="component" value="Unassembled WGS sequence"/>
</dbReference>
<gene>
    <name evidence="1" type="ORF">FD31_GL001176</name>
</gene>
<evidence type="ECO:0000313" key="2">
    <source>
        <dbReference type="Proteomes" id="UP000051302"/>
    </source>
</evidence>
<dbReference type="PATRIC" id="fig|1423774.3.peg.1223"/>
<sequence length="87" mass="10047">MKEVLGTFKTRKNGNSISITVPKSAGISENELFSLQKENGNLVYKPIREQSNPWKNGKFKNHDFRKDMQELEFDIGNEKSVGKERLF</sequence>
<accession>A0A0R1WKD8</accession>
<dbReference type="STRING" id="1423774.FD31_GL001176"/>
<dbReference type="EMBL" id="AZFV01000022">
    <property type="protein sequence ID" value="KRM15462.1"/>
    <property type="molecule type" value="Genomic_DNA"/>
</dbReference>
<evidence type="ECO:0008006" key="3">
    <source>
        <dbReference type="Google" id="ProtNLM"/>
    </source>
</evidence>
<reference evidence="1 2" key="1">
    <citation type="journal article" date="2015" name="Genome Announc.">
        <title>Expanding the biotechnology potential of lactobacilli through comparative genomics of 213 strains and associated genera.</title>
        <authorList>
            <person name="Sun Z."/>
            <person name="Harris H.M."/>
            <person name="McCann A."/>
            <person name="Guo C."/>
            <person name="Argimon S."/>
            <person name="Zhang W."/>
            <person name="Yang X."/>
            <person name="Jeffery I.B."/>
            <person name="Cooney J.C."/>
            <person name="Kagawa T.F."/>
            <person name="Liu W."/>
            <person name="Song Y."/>
            <person name="Salvetti E."/>
            <person name="Wrobel A."/>
            <person name="Rasinkangas P."/>
            <person name="Parkhill J."/>
            <person name="Rea M.C."/>
            <person name="O'Sullivan O."/>
            <person name="Ritari J."/>
            <person name="Douillard F.P."/>
            <person name="Paul Ross R."/>
            <person name="Yang R."/>
            <person name="Briner A.E."/>
            <person name="Felis G.E."/>
            <person name="de Vos W.M."/>
            <person name="Barrangou R."/>
            <person name="Klaenhammer T.R."/>
            <person name="Caufield P.W."/>
            <person name="Cui Y."/>
            <person name="Zhang H."/>
            <person name="O'Toole P.W."/>
        </authorList>
    </citation>
    <scope>NUCLEOTIDE SEQUENCE [LARGE SCALE GENOMIC DNA]</scope>
    <source>
        <strain evidence="1 2">DSM 16982</strain>
    </source>
</reference>
<dbReference type="Gene3D" id="2.10.260.10">
    <property type="match status" value="1"/>
</dbReference>
<name>A0A0R1WKD8_9LACO</name>
<organism evidence="1 2">
    <name type="scientific">Companilactobacillus nantensis DSM 16982</name>
    <dbReference type="NCBI Taxonomy" id="1423774"/>
    <lineage>
        <taxon>Bacteria</taxon>
        <taxon>Bacillati</taxon>
        <taxon>Bacillota</taxon>
        <taxon>Bacilli</taxon>
        <taxon>Lactobacillales</taxon>
        <taxon>Lactobacillaceae</taxon>
        <taxon>Companilactobacillus</taxon>
    </lineage>
</organism>
<evidence type="ECO:0000313" key="1">
    <source>
        <dbReference type="EMBL" id="KRM15462.1"/>
    </source>
</evidence>